<comment type="caution">
    <text evidence="2">The sequence shown here is derived from an EMBL/GenBank/DDBJ whole genome shotgun (WGS) entry which is preliminary data.</text>
</comment>
<dbReference type="GO" id="GO:0003677">
    <property type="term" value="F:DNA binding"/>
    <property type="evidence" value="ECO:0007669"/>
    <property type="project" value="InterPro"/>
</dbReference>
<dbReference type="RefSeq" id="WP_119623712.1">
    <property type="nucleotide sequence ID" value="NZ_JAJEPV010000032.1"/>
</dbReference>
<dbReference type="EMBL" id="JAJEPV010000032">
    <property type="protein sequence ID" value="MCC2120416.1"/>
    <property type="molecule type" value="Genomic_DNA"/>
</dbReference>
<evidence type="ECO:0000259" key="1">
    <source>
        <dbReference type="Pfam" id="PF13443"/>
    </source>
</evidence>
<dbReference type="InterPro" id="IPR001387">
    <property type="entry name" value="Cro/C1-type_HTH"/>
</dbReference>
<dbReference type="AlphaFoldDB" id="A0AAE2ZZK3"/>
<accession>A0AAE2ZZK3</accession>
<sequence length="74" mass="8779">MIKYDPLWDTLKKRGISQYSLIKDYGIDKAQLQRLRSNMVVKTMILNRLCTILDCRIEDIMVYVPDAKETEQKQ</sequence>
<keyword evidence="3" id="KW-1185">Reference proteome</keyword>
<name>A0AAE2ZZK3_9FIRM</name>
<dbReference type="SUPFAM" id="SSF47413">
    <property type="entry name" value="lambda repressor-like DNA-binding domains"/>
    <property type="match status" value="1"/>
</dbReference>
<protein>
    <submittedName>
        <fullName evidence="2">Helix-turn-helix transcriptional regulator</fullName>
    </submittedName>
</protein>
<dbReference type="Proteomes" id="UP001197795">
    <property type="component" value="Unassembled WGS sequence"/>
</dbReference>
<evidence type="ECO:0000313" key="3">
    <source>
        <dbReference type="Proteomes" id="UP001197795"/>
    </source>
</evidence>
<dbReference type="InterPro" id="IPR010982">
    <property type="entry name" value="Lambda_DNA-bd_dom_sf"/>
</dbReference>
<dbReference type="Pfam" id="PF13443">
    <property type="entry name" value="HTH_26"/>
    <property type="match status" value="1"/>
</dbReference>
<feature type="domain" description="HTH cro/C1-type" evidence="1">
    <location>
        <begin position="7"/>
        <end position="66"/>
    </location>
</feature>
<proteinExistence type="predicted"/>
<gene>
    <name evidence="2" type="ORF">LKD75_12595</name>
</gene>
<evidence type="ECO:0000313" key="2">
    <source>
        <dbReference type="EMBL" id="MCC2120416.1"/>
    </source>
</evidence>
<dbReference type="Gene3D" id="1.10.260.40">
    <property type="entry name" value="lambda repressor-like DNA-binding domains"/>
    <property type="match status" value="1"/>
</dbReference>
<organism evidence="2 3">
    <name type="scientific">Waltera acetigignens</name>
    <dbReference type="NCBI Taxonomy" id="2981769"/>
    <lineage>
        <taxon>Bacteria</taxon>
        <taxon>Bacillati</taxon>
        <taxon>Bacillota</taxon>
        <taxon>Clostridia</taxon>
        <taxon>Lachnospirales</taxon>
        <taxon>Lachnospiraceae</taxon>
        <taxon>Waltera</taxon>
    </lineage>
</organism>
<reference evidence="2 3" key="1">
    <citation type="submission" date="2021-10" db="EMBL/GenBank/DDBJ databases">
        <title>Anaerobic single-cell dispensing facilitates the cultivation of human gut bacteria.</title>
        <authorList>
            <person name="Afrizal A."/>
        </authorList>
    </citation>
    <scope>NUCLEOTIDE SEQUENCE [LARGE SCALE GENOMIC DNA]</scope>
    <source>
        <strain evidence="2 3">CLA-AA-H273</strain>
    </source>
</reference>